<feature type="compositionally biased region" description="Basic and acidic residues" evidence="1">
    <location>
        <begin position="1"/>
        <end position="16"/>
    </location>
</feature>
<dbReference type="EMBL" id="JAHYIQ010000003">
    <property type="protein sequence ID" value="KAK1133703.1"/>
    <property type="molecule type" value="Genomic_DNA"/>
</dbReference>
<comment type="caution">
    <text evidence="2">The sequence shown here is derived from an EMBL/GenBank/DDBJ whole genome shotgun (WGS) entry which is preliminary data.</text>
</comment>
<evidence type="ECO:0000256" key="1">
    <source>
        <dbReference type="SAM" id="MobiDB-lite"/>
    </source>
</evidence>
<gene>
    <name evidence="2" type="ORF">K0M31_011497</name>
</gene>
<name>A0AA40KUU7_9HYME</name>
<reference evidence="2" key="1">
    <citation type="submission" date="2021-10" db="EMBL/GenBank/DDBJ databases">
        <title>Melipona bicolor Genome sequencing and assembly.</title>
        <authorList>
            <person name="Araujo N.S."/>
            <person name="Arias M.C."/>
        </authorList>
    </citation>
    <scope>NUCLEOTIDE SEQUENCE</scope>
    <source>
        <strain evidence="2">USP_2M_L1-L4_2017</strain>
        <tissue evidence="2">Whole body</tissue>
    </source>
</reference>
<feature type="region of interest" description="Disordered" evidence="1">
    <location>
        <begin position="1"/>
        <end position="100"/>
    </location>
</feature>
<accession>A0AA40KUU7</accession>
<keyword evidence="3" id="KW-1185">Reference proteome</keyword>
<evidence type="ECO:0000313" key="3">
    <source>
        <dbReference type="Proteomes" id="UP001177670"/>
    </source>
</evidence>
<organism evidence="2 3">
    <name type="scientific">Melipona bicolor</name>
    <dbReference type="NCBI Taxonomy" id="60889"/>
    <lineage>
        <taxon>Eukaryota</taxon>
        <taxon>Metazoa</taxon>
        <taxon>Ecdysozoa</taxon>
        <taxon>Arthropoda</taxon>
        <taxon>Hexapoda</taxon>
        <taxon>Insecta</taxon>
        <taxon>Pterygota</taxon>
        <taxon>Neoptera</taxon>
        <taxon>Endopterygota</taxon>
        <taxon>Hymenoptera</taxon>
        <taxon>Apocrita</taxon>
        <taxon>Aculeata</taxon>
        <taxon>Apoidea</taxon>
        <taxon>Anthophila</taxon>
        <taxon>Apidae</taxon>
        <taxon>Melipona</taxon>
    </lineage>
</organism>
<feature type="compositionally biased region" description="Basic and acidic residues" evidence="1">
    <location>
        <begin position="55"/>
        <end position="79"/>
    </location>
</feature>
<protein>
    <submittedName>
        <fullName evidence="2">Uncharacterized protein</fullName>
    </submittedName>
</protein>
<evidence type="ECO:0000313" key="2">
    <source>
        <dbReference type="EMBL" id="KAK1133703.1"/>
    </source>
</evidence>
<dbReference type="AlphaFoldDB" id="A0AA40KUU7"/>
<sequence>MGKTEAKTTKNDEERINAGTRSKKRMMFEATALPRIAKRRCTDEPSPEITAQQRSPKEHGMDEWRRSKCNEPKSLEIMKEASSSRNAFRRTKRNSLRCSDQQPSGIAKLFRAHGAFVNAEWTFQRGGLEHLLLFRAYEAKRLLVNELARVQPLFPPRTPRICQLLQTRSEFQCFKGSNDYFF</sequence>
<proteinExistence type="predicted"/>
<dbReference type="Proteomes" id="UP001177670">
    <property type="component" value="Unassembled WGS sequence"/>
</dbReference>